<keyword evidence="3" id="KW-1185">Reference proteome</keyword>
<dbReference type="Proteomes" id="UP000186666">
    <property type="component" value="Unassembled WGS sequence"/>
</dbReference>
<evidence type="ECO:0000256" key="1">
    <source>
        <dbReference type="SAM" id="Coils"/>
    </source>
</evidence>
<name>A0ABY1K6P5_9BACL</name>
<protein>
    <submittedName>
        <fullName evidence="2">Uncharacterized protein</fullName>
    </submittedName>
</protein>
<organism evidence="2 3">
    <name type="scientific">Paenibacillus macquariensis</name>
    <dbReference type="NCBI Taxonomy" id="948756"/>
    <lineage>
        <taxon>Bacteria</taxon>
        <taxon>Bacillati</taxon>
        <taxon>Bacillota</taxon>
        <taxon>Bacilli</taxon>
        <taxon>Bacillales</taxon>
        <taxon>Paenibacillaceae</taxon>
        <taxon>Paenibacillus</taxon>
    </lineage>
</organism>
<keyword evidence="1" id="KW-0175">Coiled coil</keyword>
<evidence type="ECO:0000313" key="2">
    <source>
        <dbReference type="EMBL" id="SIR33611.1"/>
    </source>
</evidence>
<proteinExistence type="predicted"/>
<gene>
    <name evidence="2" type="ORF">SAMN05421578_11155</name>
</gene>
<sequence length="81" mass="9119">MRTNGIIGNGTAWLGYHAGDVEEMMKLVAESRQEVEKILMEEREVYITESASKTNEIVELRSLLEKVQAEERAIIGGEIPK</sequence>
<reference evidence="2 3" key="1">
    <citation type="submission" date="2017-01" db="EMBL/GenBank/DDBJ databases">
        <authorList>
            <person name="Varghese N."/>
            <person name="Submissions S."/>
        </authorList>
    </citation>
    <scope>NUCLEOTIDE SEQUENCE [LARGE SCALE GENOMIC DNA]</scope>
    <source>
        <strain evidence="2 3">ATCC 23464</strain>
    </source>
</reference>
<dbReference type="RefSeq" id="WP_068584208.1">
    <property type="nucleotide sequence ID" value="NZ_FTNK01000011.1"/>
</dbReference>
<evidence type="ECO:0000313" key="3">
    <source>
        <dbReference type="Proteomes" id="UP000186666"/>
    </source>
</evidence>
<comment type="caution">
    <text evidence="2">The sequence shown here is derived from an EMBL/GenBank/DDBJ whole genome shotgun (WGS) entry which is preliminary data.</text>
</comment>
<accession>A0ABY1K6P5</accession>
<feature type="coiled-coil region" evidence="1">
    <location>
        <begin position="21"/>
        <end position="70"/>
    </location>
</feature>
<dbReference type="EMBL" id="FTNK01000011">
    <property type="protein sequence ID" value="SIR33611.1"/>
    <property type="molecule type" value="Genomic_DNA"/>
</dbReference>